<accession>A0A3E1NUQ2</accession>
<organism evidence="1 2">
    <name type="scientific">Chitinophaga silvisoli</name>
    <dbReference type="NCBI Taxonomy" id="2291814"/>
    <lineage>
        <taxon>Bacteria</taxon>
        <taxon>Pseudomonadati</taxon>
        <taxon>Bacteroidota</taxon>
        <taxon>Chitinophagia</taxon>
        <taxon>Chitinophagales</taxon>
        <taxon>Chitinophagaceae</taxon>
        <taxon>Chitinophaga</taxon>
    </lineage>
</organism>
<reference evidence="1 2" key="1">
    <citation type="submission" date="2018-08" db="EMBL/GenBank/DDBJ databases">
        <title>Chitinophaga sp. K20C18050901, a novel bacterium isolated from forest soil.</title>
        <authorList>
            <person name="Wang C."/>
        </authorList>
    </citation>
    <scope>NUCLEOTIDE SEQUENCE [LARGE SCALE GENOMIC DNA]</scope>
    <source>
        <strain evidence="1 2">K20C18050901</strain>
    </source>
</reference>
<dbReference type="AlphaFoldDB" id="A0A3E1NUQ2"/>
<comment type="caution">
    <text evidence="1">The sequence shown here is derived from an EMBL/GenBank/DDBJ whole genome shotgun (WGS) entry which is preliminary data.</text>
</comment>
<proteinExistence type="predicted"/>
<dbReference type="Proteomes" id="UP000261174">
    <property type="component" value="Unassembled WGS sequence"/>
</dbReference>
<name>A0A3E1NUQ2_9BACT</name>
<gene>
    <name evidence="1" type="ORF">DXN04_28065</name>
</gene>
<evidence type="ECO:0000313" key="1">
    <source>
        <dbReference type="EMBL" id="RFM31574.1"/>
    </source>
</evidence>
<protein>
    <submittedName>
        <fullName evidence="1">Uncharacterized protein</fullName>
    </submittedName>
</protein>
<keyword evidence="2" id="KW-1185">Reference proteome</keyword>
<sequence>MVIAISKAFLCQSNFTSLLDEIYTNPGRDYLYHNLFQPSVLQHYRTPATIQLVAIGKTGLQADFHWDLLILPPVISVKTVPPVKQEYPEESYTISTRSLAGIQFRGPPCI</sequence>
<evidence type="ECO:0000313" key="2">
    <source>
        <dbReference type="Proteomes" id="UP000261174"/>
    </source>
</evidence>
<dbReference type="EMBL" id="QTJV01000013">
    <property type="protein sequence ID" value="RFM31574.1"/>
    <property type="molecule type" value="Genomic_DNA"/>
</dbReference>